<keyword evidence="7 10" id="KW-0472">Membrane</keyword>
<dbReference type="GeneID" id="70238733"/>
<evidence type="ECO:0000256" key="5">
    <source>
        <dbReference type="ARBA" id="ARBA00022989"/>
    </source>
</evidence>
<proteinExistence type="predicted"/>
<gene>
    <name evidence="12" type="ORF">OGAPHI_006769</name>
</gene>
<dbReference type="PROSITE" id="PS50192">
    <property type="entry name" value="T_SNARE"/>
    <property type="match status" value="1"/>
</dbReference>
<accession>A0A9P8NY61</accession>
<keyword evidence="13" id="KW-1185">Reference proteome</keyword>
<dbReference type="GO" id="GO:0015031">
    <property type="term" value="P:protein transport"/>
    <property type="evidence" value="ECO:0007669"/>
    <property type="project" value="UniProtKB-KW"/>
</dbReference>
<evidence type="ECO:0000256" key="6">
    <source>
        <dbReference type="ARBA" id="ARBA00023034"/>
    </source>
</evidence>
<comment type="caution">
    <text evidence="12">The sequence shown here is derived from an EMBL/GenBank/DDBJ whole genome shotgun (WGS) entry which is preliminary data.</text>
</comment>
<dbReference type="Gene3D" id="1.20.5.110">
    <property type="match status" value="1"/>
</dbReference>
<dbReference type="EMBL" id="JAEUBE010000487">
    <property type="protein sequence ID" value="KAH3661362.1"/>
    <property type="molecule type" value="Genomic_DNA"/>
</dbReference>
<evidence type="ECO:0000256" key="2">
    <source>
        <dbReference type="ARBA" id="ARBA00022448"/>
    </source>
</evidence>
<dbReference type="AlphaFoldDB" id="A0A9P8NY61"/>
<reference evidence="12" key="2">
    <citation type="submission" date="2021-01" db="EMBL/GenBank/DDBJ databases">
        <authorList>
            <person name="Schikora-Tamarit M.A."/>
        </authorList>
    </citation>
    <scope>NUCLEOTIDE SEQUENCE</scope>
    <source>
        <strain evidence="12">CBS6075</strain>
    </source>
</reference>
<organism evidence="12 13">
    <name type="scientific">Ogataea philodendri</name>
    <dbReference type="NCBI Taxonomy" id="1378263"/>
    <lineage>
        <taxon>Eukaryota</taxon>
        <taxon>Fungi</taxon>
        <taxon>Dikarya</taxon>
        <taxon>Ascomycota</taxon>
        <taxon>Saccharomycotina</taxon>
        <taxon>Pichiomycetes</taxon>
        <taxon>Pichiales</taxon>
        <taxon>Pichiaceae</taxon>
        <taxon>Ogataea</taxon>
    </lineage>
</organism>
<evidence type="ECO:0000259" key="11">
    <source>
        <dbReference type="PROSITE" id="PS50192"/>
    </source>
</evidence>
<evidence type="ECO:0000256" key="7">
    <source>
        <dbReference type="ARBA" id="ARBA00023136"/>
    </source>
</evidence>
<dbReference type="SUPFAM" id="SSF58038">
    <property type="entry name" value="SNARE fusion complex"/>
    <property type="match status" value="1"/>
</dbReference>
<evidence type="ECO:0000313" key="12">
    <source>
        <dbReference type="EMBL" id="KAH3661362.1"/>
    </source>
</evidence>
<dbReference type="GO" id="GO:0000139">
    <property type="term" value="C:Golgi membrane"/>
    <property type="evidence" value="ECO:0007669"/>
    <property type="project" value="UniProtKB-SubCell"/>
</dbReference>
<evidence type="ECO:0000256" key="10">
    <source>
        <dbReference type="SAM" id="Phobius"/>
    </source>
</evidence>
<keyword evidence="5 10" id="KW-1133">Transmembrane helix</keyword>
<dbReference type="InterPro" id="IPR039899">
    <property type="entry name" value="BET1_SNARE"/>
</dbReference>
<evidence type="ECO:0000313" key="13">
    <source>
        <dbReference type="Proteomes" id="UP000769157"/>
    </source>
</evidence>
<name>A0A9P8NY61_9ASCO</name>
<keyword evidence="2" id="KW-0813">Transport</keyword>
<dbReference type="CDD" id="cd15853">
    <property type="entry name" value="SNARE_Bet1"/>
    <property type="match status" value="1"/>
</dbReference>
<keyword evidence="6" id="KW-0333">Golgi apparatus</keyword>
<dbReference type="PANTHER" id="PTHR12791">
    <property type="entry name" value="GOLGI SNARE BET1-RELATED"/>
    <property type="match status" value="1"/>
</dbReference>
<evidence type="ECO:0000256" key="1">
    <source>
        <dbReference type="ARBA" id="ARBA00004394"/>
    </source>
</evidence>
<dbReference type="RefSeq" id="XP_046058486.1">
    <property type="nucleotide sequence ID" value="XM_046208090.1"/>
</dbReference>
<feature type="compositionally biased region" description="Polar residues" evidence="9">
    <location>
        <begin position="42"/>
        <end position="53"/>
    </location>
</feature>
<feature type="region of interest" description="Disordered" evidence="9">
    <location>
        <begin position="12"/>
        <end position="73"/>
    </location>
</feature>
<keyword evidence="4" id="KW-0653">Protein transport</keyword>
<dbReference type="OrthoDB" id="261831at2759"/>
<evidence type="ECO:0000256" key="9">
    <source>
        <dbReference type="SAM" id="MobiDB-lite"/>
    </source>
</evidence>
<reference evidence="12" key="1">
    <citation type="journal article" date="2021" name="Open Biol.">
        <title>Shared evolutionary footprints suggest mitochondrial oxidative damage underlies multiple complex I losses in fungi.</title>
        <authorList>
            <person name="Schikora-Tamarit M.A."/>
            <person name="Marcet-Houben M."/>
            <person name="Nosek J."/>
            <person name="Gabaldon T."/>
        </authorList>
    </citation>
    <scope>NUCLEOTIDE SEQUENCE</scope>
    <source>
        <strain evidence="12">CBS6075</strain>
    </source>
</reference>
<sequence length="172" mass="19427">MSRSLSRYCWPRYSSKAHQREGRTALFSSTSQPVSASQSPSRQFNGGSATSPQDDPYLNGKSTSPYDGSEHKKKDYNASLMSQLESQNDETVGNLGSKIAALKSLSLMMGDEINKSKLNLSALGGDMDQTRNRIRTNFNKMVIMADKTGISWKIWLLFFTLVFWFFMWVWLA</sequence>
<feature type="domain" description="T-SNARE coiled-coil homology" evidence="11">
    <location>
        <begin position="82"/>
        <end position="144"/>
    </location>
</feature>
<dbReference type="InterPro" id="IPR000727">
    <property type="entry name" value="T_SNARE_dom"/>
</dbReference>
<feature type="compositionally biased region" description="Low complexity" evidence="9">
    <location>
        <begin position="28"/>
        <end position="41"/>
    </location>
</feature>
<dbReference type="Proteomes" id="UP000769157">
    <property type="component" value="Unassembled WGS sequence"/>
</dbReference>
<protein>
    <recommendedName>
        <fullName evidence="11">t-SNARE coiled-coil homology domain-containing protein</fullName>
    </recommendedName>
</protein>
<evidence type="ECO:0000256" key="8">
    <source>
        <dbReference type="ARBA" id="ARBA00046280"/>
    </source>
</evidence>
<evidence type="ECO:0000256" key="3">
    <source>
        <dbReference type="ARBA" id="ARBA00022692"/>
    </source>
</evidence>
<comment type="subcellular location">
    <subcellularLocation>
        <location evidence="8">Endomembrane system</location>
        <topology evidence="8">Single-pass type IV membrane protein</topology>
    </subcellularLocation>
    <subcellularLocation>
        <location evidence="1">Golgi apparatus membrane</location>
    </subcellularLocation>
</comment>
<feature type="transmembrane region" description="Helical" evidence="10">
    <location>
        <begin position="150"/>
        <end position="171"/>
    </location>
</feature>
<keyword evidence="3 10" id="KW-0812">Transmembrane</keyword>
<evidence type="ECO:0000256" key="4">
    <source>
        <dbReference type="ARBA" id="ARBA00022927"/>
    </source>
</evidence>